<proteinExistence type="predicted"/>
<protein>
    <submittedName>
        <fullName evidence="2">Uncharacterized protein</fullName>
    </submittedName>
</protein>
<dbReference type="AlphaFoldDB" id="A0A843XDB9"/>
<name>A0A843XDB9_COLES</name>
<keyword evidence="3" id="KW-1185">Reference proteome</keyword>
<accession>A0A843XDB9</accession>
<evidence type="ECO:0000313" key="2">
    <source>
        <dbReference type="EMBL" id="MQM17428.1"/>
    </source>
</evidence>
<reference evidence="2" key="1">
    <citation type="submission" date="2017-07" db="EMBL/GenBank/DDBJ databases">
        <title>Taro Niue Genome Assembly and Annotation.</title>
        <authorList>
            <person name="Atibalentja N."/>
            <person name="Keating K."/>
            <person name="Fields C.J."/>
        </authorList>
    </citation>
    <scope>NUCLEOTIDE SEQUENCE</scope>
    <source>
        <strain evidence="2">Niue_2</strain>
        <tissue evidence="2">Leaf</tissue>
    </source>
</reference>
<evidence type="ECO:0000256" key="1">
    <source>
        <dbReference type="SAM" id="MobiDB-lite"/>
    </source>
</evidence>
<dbReference type="EMBL" id="NMUH01007527">
    <property type="protein sequence ID" value="MQM17428.1"/>
    <property type="molecule type" value="Genomic_DNA"/>
</dbReference>
<dbReference type="Proteomes" id="UP000652761">
    <property type="component" value="Unassembled WGS sequence"/>
</dbReference>
<organism evidence="2 3">
    <name type="scientific">Colocasia esculenta</name>
    <name type="common">Wild taro</name>
    <name type="synonym">Arum esculentum</name>
    <dbReference type="NCBI Taxonomy" id="4460"/>
    <lineage>
        <taxon>Eukaryota</taxon>
        <taxon>Viridiplantae</taxon>
        <taxon>Streptophyta</taxon>
        <taxon>Embryophyta</taxon>
        <taxon>Tracheophyta</taxon>
        <taxon>Spermatophyta</taxon>
        <taxon>Magnoliopsida</taxon>
        <taxon>Liliopsida</taxon>
        <taxon>Araceae</taxon>
        <taxon>Aroideae</taxon>
        <taxon>Colocasieae</taxon>
        <taxon>Colocasia</taxon>
    </lineage>
</organism>
<feature type="compositionally biased region" description="Polar residues" evidence="1">
    <location>
        <begin position="63"/>
        <end position="72"/>
    </location>
</feature>
<evidence type="ECO:0000313" key="3">
    <source>
        <dbReference type="Proteomes" id="UP000652761"/>
    </source>
</evidence>
<feature type="region of interest" description="Disordered" evidence="1">
    <location>
        <begin position="63"/>
        <end position="111"/>
    </location>
</feature>
<comment type="caution">
    <text evidence="2">The sequence shown here is derived from an EMBL/GenBank/DDBJ whole genome shotgun (WGS) entry which is preliminary data.</text>
</comment>
<feature type="compositionally biased region" description="Polar residues" evidence="1">
    <location>
        <begin position="98"/>
        <end position="111"/>
    </location>
</feature>
<sequence>MRLEYKDHGYIYSHTKCVDTQPDCVDTTGFNYSDCFLGQSSSVDTQVDYVDTTGGCNNRNLSTNTVDSSTLVDRTGATGGTGTTGGTSSPNGGASGADTTSSCTSGTIPTG</sequence>
<gene>
    <name evidence="2" type="ORF">Taro_050398</name>
</gene>